<keyword evidence="2" id="KW-0808">Transferase</keyword>
<dbReference type="GO" id="GO:0016747">
    <property type="term" value="F:acyltransferase activity, transferring groups other than amino-acyl groups"/>
    <property type="evidence" value="ECO:0007669"/>
    <property type="project" value="InterPro"/>
</dbReference>
<dbReference type="PROSITE" id="PS51186">
    <property type="entry name" value="GNAT"/>
    <property type="match status" value="1"/>
</dbReference>
<dbReference type="RefSeq" id="WP_116043957.1">
    <property type="nucleotide sequence ID" value="NZ_QUBQ01000001.1"/>
</dbReference>
<dbReference type="AlphaFoldDB" id="A0A371PKS8"/>
<evidence type="ECO:0000313" key="3">
    <source>
        <dbReference type="Proteomes" id="UP000261905"/>
    </source>
</evidence>
<protein>
    <submittedName>
        <fullName evidence="2">N-acetyltransferase</fullName>
    </submittedName>
</protein>
<evidence type="ECO:0000313" key="2">
    <source>
        <dbReference type="EMBL" id="REK76804.1"/>
    </source>
</evidence>
<dbReference type="Pfam" id="PF13302">
    <property type="entry name" value="Acetyltransf_3"/>
    <property type="match status" value="1"/>
</dbReference>
<dbReference type="SUPFAM" id="SSF55729">
    <property type="entry name" value="Acyl-CoA N-acyltransferases (Nat)"/>
    <property type="match status" value="1"/>
</dbReference>
<dbReference type="PANTHER" id="PTHR43792">
    <property type="entry name" value="GNAT FAMILY, PUTATIVE (AFU_ORTHOLOGUE AFUA_3G00765)-RELATED-RELATED"/>
    <property type="match status" value="1"/>
</dbReference>
<dbReference type="Proteomes" id="UP000261905">
    <property type="component" value="Unassembled WGS sequence"/>
</dbReference>
<dbReference type="OrthoDB" id="9785602at2"/>
<evidence type="ECO:0000259" key="1">
    <source>
        <dbReference type="PROSITE" id="PS51186"/>
    </source>
</evidence>
<dbReference type="Gene3D" id="3.40.630.30">
    <property type="match status" value="1"/>
</dbReference>
<dbReference type="EMBL" id="QUBQ01000001">
    <property type="protein sequence ID" value="REK76804.1"/>
    <property type="molecule type" value="Genomic_DNA"/>
</dbReference>
<reference evidence="2 3" key="1">
    <citation type="submission" date="2018-08" db="EMBL/GenBank/DDBJ databases">
        <title>Paenibacillus sp. M4BSY-1, whole genome shotgun sequence.</title>
        <authorList>
            <person name="Tuo L."/>
        </authorList>
    </citation>
    <scope>NUCLEOTIDE SEQUENCE [LARGE SCALE GENOMIC DNA]</scope>
    <source>
        <strain evidence="2 3">M4BSY-1</strain>
    </source>
</reference>
<organism evidence="2 3">
    <name type="scientific">Paenibacillus paeoniae</name>
    <dbReference type="NCBI Taxonomy" id="2292705"/>
    <lineage>
        <taxon>Bacteria</taxon>
        <taxon>Bacillati</taxon>
        <taxon>Bacillota</taxon>
        <taxon>Bacilli</taxon>
        <taxon>Bacillales</taxon>
        <taxon>Paenibacillaceae</taxon>
        <taxon>Paenibacillus</taxon>
    </lineage>
</organism>
<dbReference type="InterPro" id="IPR016181">
    <property type="entry name" value="Acyl_CoA_acyltransferase"/>
</dbReference>
<feature type="domain" description="N-acetyltransferase" evidence="1">
    <location>
        <begin position="19"/>
        <end position="161"/>
    </location>
</feature>
<gene>
    <name evidence="2" type="ORF">DX130_07165</name>
</gene>
<dbReference type="InterPro" id="IPR051531">
    <property type="entry name" value="N-acetyltransferase"/>
</dbReference>
<dbReference type="CDD" id="cd04301">
    <property type="entry name" value="NAT_SF"/>
    <property type="match status" value="1"/>
</dbReference>
<name>A0A371PKS8_9BACL</name>
<dbReference type="InterPro" id="IPR000182">
    <property type="entry name" value="GNAT_dom"/>
</dbReference>
<dbReference type="PANTHER" id="PTHR43792:SF5">
    <property type="entry name" value="RIBOSOMAL-PROTEIN-SERINE ACETYLTRANSFERASE"/>
    <property type="match status" value="1"/>
</dbReference>
<proteinExistence type="predicted"/>
<keyword evidence="3" id="KW-1185">Reference proteome</keyword>
<comment type="caution">
    <text evidence="2">The sequence shown here is derived from an EMBL/GenBank/DDBJ whole genome shotgun (WGS) entry which is preliminary data.</text>
</comment>
<sequence>MNLSTERLTIRNFRSADWRTVLDYTSDRHVMAYMPDGIFQEPDAKDFVDQNMDEHAEKFAVSLNNGDILIGHMVFHKWYGENTYEIGWVFHPQHHNKGFATEAAKAVVKYAFEELNAHRVIATCQPENVPSYRIMEKIGMRREAHFKKCIPAHYKMGAGWWDEYFYAILEEEWKTR</sequence>
<accession>A0A371PKS8</accession>